<evidence type="ECO:0000313" key="2">
    <source>
        <dbReference type="Proteomes" id="UP000886721"/>
    </source>
</evidence>
<evidence type="ECO:0000313" key="1">
    <source>
        <dbReference type="EMBL" id="HIX67215.1"/>
    </source>
</evidence>
<dbReference type="InterPro" id="IPR009660">
    <property type="entry name" value="Phage_A500_Gp15"/>
</dbReference>
<dbReference type="Proteomes" id="UP000886721">
    <property type="component" value="Unassembled WGS sequence"/>
</dbReference>
<organism evidence="1 2">
    <name type="scientific">Candidatus Anaerostipes excrementavium</name>
    <dbReference type="NCBI Taxonomy" id="2838463"/>
    <lineage>
        <taxon>Bacteria</taxon>
        <taxon>Bacillati</taxon>
        <taxon>Bacillota</taxon>
        <taxon>Clostridia</taxon>
        <taxon>Lachnospirales</taxon>
        <taxon>Lachnospiraceae</taxon>
        <taxon>Anaerostipes</taxon>
    </lineage>
</organism>
<dbReference type="Pfam" id="PF06854">
    <property type="entry name" value="Phage_Gp15"/>
    <property type="match status" value="1"/>
</dbReference>
<protein>
    <submittedName>
        <fullName evidence="1">Bacteriophage Gp15 family protein</fullName>
    </submittedName>
</protein>
<reference evidence="1" key="1">
    <citation type="journal article" date="2021" name="PeerJ">
        <title>Extensive microbial diversity within the chicken gut microbiome revealed by metagenomics and culture.</title>
        <authorList>
            <person name="Gilroy R."/>
            <person name="Ravi A."/>
            <person name="Getino M."/>
            <person name="Pursley I."/>
            <person name="Horton D.L."/>
            <person name="Alikhan N.F."/>
            <person name="Baker D."/>
            <person name="Gharbi K."/>
            <person name="Hall N."/>
            <person name="Watson M."/>
            <person name="Adriaenssens E.M."/>
            <person name="Foster-Nyarko E."/>
            <person name="Jarju S."/>
            <person name="Secka A."/>
            <person name="Antonio M."/>
            <person name="Oren A."/>
            <person name="Chaudhuri R.R."/>
            <person name="La Ragione R."/>
            <person name="Hildebrand F."/>
            <person name="Pallen M.J."/>
        </authorList>
    </citation>
    <scope>NUCLEOTIDE SEQUENCE</scope>
    <source>
        <strain evidence="1">CHK191-13928</strain>
    </source>
</reference>
<name>A0A9D1WUS9_9FIRM</name>
<comment type="caution">
    <text evidence="1">The sequence shown here is derived from an EMBL/GenBank/DDBJ whole genome shotgun (WGS) entry which is preliminary data.</text>
</comment>
<reference evidence="1" key="2">
    <citation type="submission" date="2021-04" db="EMBL/GenBank/DDBJ databases">
        <authorList>
            <person name="Gilroy R."/>
        </authorList>
    </citation>
    <scope>NUCLEOTIDE SEQUENCE</scope>
    <source>
        <strain evidence="1">CHK191-13928</strain>
    </source>
</reference>
<dbReference type="AlphaFoldDB" id="A0A9D1WUS9"/>
<gene>
    <name evidence="1" type="ORF">H9735_03695</name>
</gene>
<proteinExistence type="predicted"/>
<accession>A0A9D1WUS9</accession>
<dbReference type="EMBL" id="DXEM01000011">
    <property type="protein sequence ID" value="HIX67215.1"/>
    <property type="molecule type" value="Genomic_DNA"/>
</dbReference>
<sequence>MGFLTEYPSNEIRLEKNLRFFVNPCFDVVLQIQTLFLEEQLAEQDKIEQALKMLVTSGRLHRLDPNKKSILLKEIYKQCINTRKHPPTRKNQKVLDFEYDGEYIYASFMMDYGIDLIDQQGRLPWRKFITLFQGLSDRTKICEVMRIRGMDIPEYNGKNGKQIQEIQDLKSFYALPVRGGGGQSGLNALFATLEGMAVKHG</sequence>